<evidence type="ECO:0000256" key="1">
    <source>
        <dbReference type="SAM" id="Phobius"/>
    </source>
</evidence>
<accession>Q0FUX3</accession>
<organism evidence="2 3">
    <name type="scientific">Salipiger bermudensis (strain DSM 26914 / JCM 13377 / KCTC 12554 / HTCC2601)</name>
    <name type="common">Pelagibaca bermudensis</name>
    <dbReference type="NCBI Taxonomy" id="314265"/>
    <lineage>
        <taxon>Bacteria</taxon>
        <taxon>Pseudomonadati</taxon>
        <taxon>Pseudomonadota</taxon>
        <taxon>Alphaproteobacteria</taxon>
        <taxon>Rhodobacterales</taxon>
        <taxon>Roseobacteraceae</taxon>
        <taxon>Salipiger</taxon>
    </lineage>
</organism>
<gene>
    <name evidence="2" type="ORF">R2601_00925</name>
</gene>
<sequence length="25" mass="2930">MVKAEPPCALLNFIFIFIRLGILYF</sequence>
<comment type="caution">
    <text evidence="2">The sequence shown here is derived from an EMBL/GenBank/DDBJ whole genome shotgun (WGS) entry which is preliminary data.</text>
</comment>
<keyword evidence="3" id="KW-1185">Reference proteome</keyword>
<feature type="transmembrane region" description="Helical" evidence="1">
    <location>
        <begin position="7"/>
        <end position="24"/>
    </location>
</feature>
<evidence type="ECO:0000313" key="3">
    <source>
        <dbReference type="Proteomes" id="UP000006230"/>
    </source>
</evidence>
<evidence type="ECO:0000313" key="2">
    <source>
        <dbReference type="EMBL" id="EAU47958.1"/>
    </source>
</evidence>
<dbReference type="EMBL" id="AATQ01000003">
    <property type="protein sequence ID" value="EAU47958.1"/>
    <property type="molecule type" value="Genomic_DNA"/>
</dbReference>
<protein>
    <submittedName>
        <fullName evidence="2">Uncharacterized protein</fullName>
    </submittedName>
</protein>
<keyword evidence="1" id="KW-1133">Transmembrane helix</keyword>
<dbReference type="STRING" id="314265.R2601_00925"/>
<dbReference type="HOGENOM" id="CLU_3419097_0_0_5"/>
<reference evidence="2 3" key="1">
    <citation type="journal article" date="2010" name="J. Bacteriol.">
        <title>Genome sequences of Pelagibaca bermudensis HTCC2601T and Maritimibacter alkaliphilus HTCC2654T, the type strains of two marine Roseobacter genera.</title>
        <authorList>
            <person name="Thrash J.C."/>
            <person name="Cho J.C."/>
            <person name="Ferriera S."/>
            <person name="Johnson J."/>
            <person name="Vergin K.L."/>
            <person name="Giovannoni S.J."/>
        </authorList>
    </citation>
    <scope>NUCLEOTIDE SEQUENCE [LARGE SCALE GENOMIC DNA]</scope>
    <source>
        <strain evidence="3">DSM 26914 / JCM 13377 / KCTC 12554 / HTCC2601</strain>
    </source>
</reference>
<dbReference type="AlphaFoldDB" id="Q0FUX3"/>
<proteinExistence type="predicted"/>
<keyword evidence="1" id="KW-0472">Membrane</keyword>
<dbReference type="Proteomes" id="UP000006230">
    <property type="component" value="Unassembled WGS sequence"/>
</dbReference>
<keyword evidence="1" id="KW-0812">Transmembrane</keyword>
<name>Q0FUX3_SALBH</name>